<dbReference type="Proteomes" id="UP000323506">
    <property type="component" value="Chromosome D03"/>
</dbReference>
<dbReference type="EMBL" id="CM017703">
    <property type="protein sequence ID" value="TYG75913.1"/>
    <property type="molecule type" value="Genomic_DNA"/>
</dbReference>
<evidence type="ECO:0000313" key="2">
    <source>
        <dbReference type="EMBL" id="TYG75914.1"/>
    </source>
</evidence>
<keyword evidence="1" id="KW-0732">Signal</keyword>
<keyword evidence="3" id="KW-1185">Reference proteome</keyword>
<accession>A0A5D2D3E8</accession>
<evidence type="ECO:0000313" key="3">
    <source>
        <dbReference type="Proteomes" id="UP000323506"/>
    </source>
</evidence>
<reference evidence="2 3" key="1">
    <citation type="submission" date="2019-06" db="EMBL/GenBank/DDBJ databases">
        <title>WGS assembly of Gossypium darwinii.</title>
        <authorList>
            <person name="Chen Z.J."/>
            <person name="Sreedasyam A."/>
            <person name="Ando A."/>
            <person name="Song Q."/>
            <person name="De L."/>
            <person name="Hulse-Kemp A."/>
            <person name="Ding M."/>
            <person name="Ye W."/>
            <person name="Kirkbride R."/>
            <person name="Jenkins J."/>
            <person name="Plott C."/>
            <person name="Lovell J."/>
            <person name="Lin Y.-M."/>
            <person name="Vaughn R."/>
            <person name="Liu B."/>
            <person name="Li W."/>
            <person name="Simpson S."/>
            <person name="Scheffler B."/>
            <person name="Saski C."/>
            <person name="Grover C."/>
            <person name="Hu G."/>
            <person name="Conover J."/>
            <person name="Carlson J."/>
            <person name="Shu S."/>
            <person name="Boston L."/>
            <person name="Williams M."/>
            <person name="Peterson D."/>
            <person name="Mcgee K."/>
            <person name="Jones D."/>
            <person name="Wendel J."/>
            <person name="Stelly D."/>
            <person name="Grimwood J."/>
            <person name="Schmutz J."/>
        </authorList>
    </citation>
    <scope>NUCLEOTIDE SEQUENCE [LARGE SCALE GENOMIC DNA]</scope>
    <source>
        <strain evidence="2">1808015.09</strain>
    </source>
</reference>
<feature type="signal peptide" evidence="1">
    <location>
        <begin position="1"/>
        <end position="22"/>
    </location>
</feature>
<evidence type="ECO:0000256" key="1">
    <source>
        <dbReference type="SAM" id="SignalP"/>
    </source>
</evidence>
<proteinExistence type="predicted"/>
<name>A0A5D2D3E8_GOSDA</name>
<dbReference type="EMBL" id="CM017703">
    <property type="protein sequence ID" value="TYG75914.1"/>
    <property type="molecule type" value="Genomic_DNA"/>
</dbReference>
<dbReference type="AlphaFoldDB" id="A0A5D2D3E8"/>
<gene>
    <name evidence="2" type="ORF">ES288_D03G070900v1</name>
</gene>
<sequence>MFVILFMIFQMLSHIFVWNCQGCASPKFVRVVRDYYVEFYIDVEAFLETRVNCLKADRIISKIGLDCSHRIEAKGYAGGLCICWINTFQIQIMLNDPQFTLCHLRK</sequence>
<organism evidence="2 3">
    <name type="scientific">Gossypium darwinii</name>
    <name type="common">Darwin's cotton</name>
    <name type="synonym">Gossypium barbadense var. darwinii</name>
    <dbReference type="NCBI Taxonomy" id="34276"/>
    <lineage>
        <taxon>Eukaryota</taxon>
        <taxon>Viridiplantae</taxon>
        <taxon>Streptophyta</taxon>
        <taxon>Embryophyta</taxon>
        <taxon>Tracheophyta</taxon>
        <taxon>Spermatophyta</taxon>
        <taxon>Magnoliopsida</taxon>
        <taxon>eudicotyledons</taxon>
        <taxon>Gunneridae</taxon>
        <taxon>Pentapetalae</taxon>
        <taxon>rosids</taxon>
        <taxon>malvids</taxon>
        <taxon>Malvales</taxon>
        <taxon>Malvaceae</taxon>
        <taxon>Malvoideae</taxon>
        <taxon>Gossypium</taxon>
    </lineage>
</organism>
<protein>
    <submittedName>
        <fullName evidence="2">Uncharacterized protein</fullName>
    </submittedName>
</protein>
<feature type="chain" id="PRO_5044619663" evidence="1">
    <location>
        <begin position="23"/>
        <end position="106"/>
    </location>
</feature>